<evidence type="ECO:0000256" key="3">
    <source>
        <dbReference type="SAM" id="Phobius"/>
    </source>
</evidence>
<keyword evidence="3" id="KW-1133">Transmembrane helix</keyword>
<dbReference type="SUPFAM" id="SSF55785">
    <property type="entry name" value="PYP-like sensor domain (PAS domain)"/>
    <property type="match status" value="1"/>
</dbReference>
<dbReference type="SMART" id="SM00091">
    <property type="entry name" value="PAS"/>
    <property type="match status" value="1"/>
</dbReference>
<dbReference type="InterPro" id="IPR052155">
    <property type="entry name" value="Biofilm_reg_signaling"/>
</dbReference>
<dbReference type="InterPro" id="IPR000014">
    <property type="entry name" value="PAS"/>
</dbReference>
<keyword evidence="3" id="KW-0812">Transmembrane</keyword>
<dbReference type="PROSITE" id="PS50883">
    <property type="entry name" value="EAL"/>
    <property type="match status" value="1"/>
</dbReference>
<dbReference type="PANTHER" id="PTHR44757:SF2">
    <property type="entry name" value="BIOFILM ARCHITECTURE MAINTENANCE PROTEIN MBAA"/>
    <property type="match status" value="1"/>
</dbReference>
<feature type="transmembrane region" description="Helical" evidence="3">
    <location>
        <begin position="273"/>
        <end position="293"/>
    </location>
</feature>
<dbReference type="GO" id="GO:0071111">
    <property type="term" value="F:cyclic-guanylate-specific phosphodiesterase activity"/>
    <property type="evidence" value="ECO:0007669"/>
    <property type="project" value="UniProtKB-EC"/>
</dbReference>
<dbReference type="PROSITE" id="PS50839">
    <property type="entry name" value="CHASE"/>
    <property type="match status" value="1"/>
</dbReference>
<dbReference type="FunFam" id="3.20.20.450:FF:000001">
    <property type="entry name" value="Cyclic di-GMP phosphodiesterase yahA"/>
    <property type="match status" value="1"/>
</dbReference>
<dbReference type="SMART" id="SM00267">
    <property type="entry name" value="GGDEF"/>
    <property type="match status" value="1"/>
</dbReference>
<feature type="domain" description="PAS" evidence="4">
    <location>
        <begin position="322"/>
        <end position="362"/>
    </location>
</feature>
<name>A0A5E7EKD1_PSEFL</name>
<dbReference type="Pfam" id="PF03924">
    <property type="entry name" value="CHASE"/>
    <property type="match status" value="1"/>
</dbReference>
<dbReference type="RefSeq" id="WP_150805998.1">
    <property type="nucleotide sequence ID" value="NZ_CABVHY010000026.1"/>
</dbReference>
<dbReference type="InterPro" id="IPR043128">
    <property type="entry name" value="Rev_trsase/Diguanyl_cyclase"/>
</dbReference>
<evidence type="ECO:0000256" key="2">
    <source>
        <dbReference type="ARBA" id="ARBA00022636"/>
    </source>
</evidence>
<dbReference type="InterPro" id="IPR000160">
    <property type="entry name" value="GGDEF_dom"/>
</dbReference>
<dbReference type="CDD" id="cd00130">
    <property type="entry name" value="PAS"/>
    <property type="match status" value="1"/>
</dbReference>
<evidence type="ECO:0000259" key="6">
    <source>
        <dbReference type="PROSITE" id="PS50883"/>
    </source>
</evidence>
<dbReference type="Pfam" id="PF13426">
    <property type="entry name" value="PAS_9"/>
    <property type="match status" value="1"/>
</dbReference>
<dbReference type="InterPro" id="IPR035965">
    <property type="entry name" value="PAS-like_dom_sf"/>
</dbReference>
<keyword evidence="2" id="KW-0973">c-di-GMP</keyword>
<dbReference type="PROSITE" id="PS50112">
    <property type="entry name" value="PAS"/>
    <property type="match status" value="1"/>
</dbReference>
<organism evidence="8 9">
    <name type="scientific">Pseudomonas fluorescens</name>
    <dbReference type="NCBI Taxonomy" id="294"/>
    <lineage>
        <taxon>Bacteria</taxon>
        <taxon>Pseudomonadati</taxon>
        <taxon>Pseudomonadota</taxon>
        <taxon>Gammaproteobacteria</taxon>
        <taxon>Pseudomonadales</taxon>
        <taxon>Pseudomonadaceae</taxon>
        <taxon>Pseudomonas</taxon>
    </lineage>
</organism>
<dbReference type="SMART" id="SM00052">
    <property type="entry name" value="EAL"/>
    <property type="match status" value="1"/>
</dbReference>
<protein>
    <recommendedName>
        <fullName evidence="1">cyclic-guanylate-specific phosphodiesterase</fullName>
        <ecNumber evidence="1">3.1.4.52</ecNumber>
    </recommendedName>
</protein>
<dbReference type="CDD" id="cd01949">
    <property type="entry name" value="GGDEF"/>
    <property type="match status" value="1"/>
</dbReference>
<dbReference type="AlphaFoldDB" id="A0A5E7EKD1"/>
<dbReference type="SMART" id="SM01079">
    <property type="entry name" value="CHASE"/>
    <property type="match status" value="1"/>
</dbReference>
<gene>
    <name evidence="8" type="ORF">PS723_04697</name>
</gene>
<feature type="transmembrane region" description="Helical" evidence="3">
    <location>
        <begin position="22"/>
        <end position="40"/>
    </location>
</feature>
<feature type="domain" description="GGDEF" evidence="7">
    <location>
        <begin position="482"/>
        <end position="615"/>
    </location>
</feature>
<dbReference type="OrthoDB" id="9804951at2"/>
<dbReference type="SUPFAM" id="SSF141868">
    <property type="entry name" value="EAL domain-like"/>
    <property type="match status" value="1"/>
</dbReference>
<reference evidence="8 9" key="1">
    <citation type="submission" date="2019-09" db="EMBL/GenBank/DDBJ databases">
        <authorList>
            <person name="Chandra G."/>
            <person name="Truman W A."/>
        </authorList>
    </citation>
    <scope>NUCLEOTIDE SEQUENCE [LARGE SCALE GENOMIC DNA]</scope>
    <source>
        <strain evidence="8">PS723</strain>
    </source>
</reference>
<dbReference type="Pfam" id="PF00990">
    <property type="entry name" value="GGDEF"/>
    <property type="match status" value="1"/>
</dbReference>
<dbReference type="NCBIfam" id="TIGR00254">
    <property type="entry name" value="GGDEF"/>
    <property type="match status" value="1"/>
</dbReference>
<dbReference type="Pfam" id="PF00563">
    <property type="entry name" value="EAL"/>
    <property type="match status" value="1"/>
</dbReference>
<dbReference type="Proteomes" id="UP000379480">
    <property type="component" value="Unassembled WGS sequence"/>
</dbReference>
<proteinExistence type="predicted"/>
<feature type="domain" description="EAL" evidence="6">
    <location>
        <begin position="624"/>
        <end position="878"/>
    </location>
</feature>
<accession>A0A5E7EKD1</accession>
<evidence type="ECO:0000259" key="7">
    <source>
        <dbReference type="PROSITE" id="PS50887"/>
    </source>
</evidence>
<dbReference type="EC" id="3.1.4.52" evidence="1"/>
<sequence length="883" mass="97146">MSSGVNPVVSAVKQFVYSYSPFFLPLGVLFIGTVLSYGVGKLDIEHQRNIDRAEVATKLHSLGMQLEERIRFAFSETEGIAQLLSTDGFISATHFQSMAQSAMDSVPYIRHIAIAPDDILRVVYPLKGNESILGLNYRSLVDQYPLLEKARLSGSASLAGPLELQQGGRALIYRRPVFRSVDKEHRVYWGNVSVVATVDRLLLAGGMSADNGLAVALRGHDGLGAAGGIIQGDPGLFHKRAVLLTVAIPGGSWQLAGEPVGGWPTISLMDSSLFLMALVGILLLSIFALQISLSHRLIRKRNTELLEEIRERQIIKSSLMQSEDRFRALFERSPDPIWIVGQDGRINLANSAALQTLGFDHDVFHGITLADISPAFQADGQNSADKAKALLALADNEGSLRVEWLHKRADDSLFPAEMTLCALQLAQEKVTYMVVRDISERKKAEVELERLAHFDSVTGLPNRVLFHKRLMQAIEHANSQGNSLAVLTLDLDGFKLVNDSMGHPLGDVLLQQASQRFVEVLRPGDMLARLGGDEFAFILDDLSGAEDAIPVVQKILQSLHQSFDLEGTAALITASIGVAMCPEHALTAQTLLTQSDTAMYAAKEAGRNDFRFYQSQMTTSIQARVTLEGALRHALKHEEFEIWYQPKLDLASGQVDGAEALIRWRSPELGLISPADFIPLAERTGLIIPIGEWVLDKVCRQLQSWRESGQFNQRVAVNVAVLQIERSDFVETVRLALERYNLPARALEIEVTESLVMDRQELAQDVLGQLQSMGLTVAVDDFGTGYSSLAYLKDLPIDNLKIDRTFVSDLPHGKAYIAITRAIIDLGHALGFTVTAEGIETPEQLEFLRNAGCDTGQGYLISPPMPARHFEAWLRHAVVLENG</sequence>
<evidence type="ECO:0000313" key="9">
    <source>
        <dbReference type="Proteomes" id="UP000379480"/>
    </source>
</evidence>
<dbReference type="InterPro" id="IPR035919">
    <property type="entry name" value="EAL_sf"/>
</dbReference>
<feature type="domain" description="CHASE" evidence="5">
    <location>
        <begin position="119"/>
        <end position="202"/>
    </location>
</feature>
<evidence type="ECO:0000259" key="5">
    <source>
        <dbReference type="PROSITE" id="PS50839"/>
    </source>
</evidence>
<dbReference type="InterPro" id="IPR001633">
    <property type="entry name" value="EAL_dom"/>
</dbReference>
<dbReference type="Gene3D" id="3.30.450.20">
    <property type="entry name" value="PAS domain"/>
    <property type="match status" value="1"/>
</dbReference>
<dbReference type="PANTHER" id="PTHR44757">
    <property type="entry name" value="DIGUANYLATE CYCLASE DGCP"/>
    <property type="match status" value="1"/>
</dbReference>
<dbReference type="InterPro" id="IPR006189">
    <property type="entry name" value="CHASE_dom"/>
</dbReference>
<dbReference type="Gene3D" id="3.30.70.270">
    <property type="match status" value="1"/>
</dbReference>
<dbReference type="CDD" id="cd01948">
    <property type="entry name" value="EAL"/>
    <property type="match status" value="1"/>
</dbReference>
<dbReference type="EMBL" id="CABVHY010000026">
    <property type="protein sequence ID" value="VVO27208.1"/>
    <property type="molecule type" value="Genomic_DNA"/>
</dbReference>
<evidence type="ECO:0000259" key="4">
    <source>
        <dbReference type="PROSITE" id="PS50112"/>
    </source>
</evidence>
<dbReference type="Gene3D" id="3.20.20.450">
    <property type="entry name" value="EAL domain"/>
    <property type="match status" value="1"/>
</dbReference>
<dbReference type="SUPFAM" id="SSF55073">
    <property type="entry name" value="Nucleotide cyclase"/>
    <property type="match status" value="1"/>
</dbReference>
<dbReference type="NCBIfam" id="TIGR00229">
    <property type="entry name" value="sensory_box"/>
    <property type="match status" value="1"/>
</dbReference>
<dbReference type="PROSITE" id="PS50887">
    <property type="entry name" value="GGDEF"/>
    <property type="match status" value="1"/>
</dbReference>
<dbReference type="InterPro" id="IPR029787">
    <property type="entry name" value="Nucleotide_cyclase"/>
</dbReference>
<evidence type="ECO:0000256" key="1">
    <source>
        <dbReference type="ARBA" id="ARBA00012282"/>
    </source>
</evidence>
<evidence type="ECO:0000313" key="8">
    <source>
        <dbReference type="EMBL" id="VVO27208.1"/>
    </source>
</evidence>
<keyword evidence="3" id="KW-0472">Membrane</keyword>